<evidence type="ECO:0000313" key="2">
    <source>
        <dbReference type="Proteomes" id="UP000035481"/>
    </source>
</evidence>
<dbReference type="EMBL" id="JPLA01000112">
    <property type="protein sequence ID" value="KLD61841.1"/>
    <property type="molecule type" value="Genomic_DNA"/>
</dbReference>
<comment type="caution">
    <text evidence="1">The sequence shown here is derived from an EMBL/GenBank/DDBJ whole genome shotgun (WGS) entry which is preliminary data.</text>
</comment>
<feature type="non-terminal residue" evidence="1">
    <location>
        <position position="1"/>
    </location>
</feature>
<organism evidence="1 2">
    <name type="scientific">Dyella japonica DSM 16301</name>
    <dbReference type="NCBI Taxonomy" id="1440762"/>
    <lineage>
        <taxon>Bacteria</taxon>
        <taxon>Pseudomonadati</taxon>
        <taxon>Pseudomonadota</taxon>
        <taxon>Gammaproteobacteria</taxon>
        <taxon>Lysobacterales</taxon>
        <taxon>Rhodanobacteraceae</taxon>
        <taxon>Dyella</taxon>
    </lineage>
</organism>
<sequence length="88" mass="9705">NGVSSRFNAQVEPYRPGYPYILYPGNMRSYKNVEMLLRAFSQSSLRTLGLKVVLTGTGTPELNATIATLGIAKDVVFMGFVPDVHLVR</sequence>
<proteinExistence type="predicted"/>
<feature type="non-terminal residue" evidence="1">
    <location>
        <position position="88"/>
    </location>
</feature>
<dbReference type="STRING" id="1440762.Y882_18735"/>
<accession>A0A0G9GX83</accession>
<protein>
    <submittedName>
        <fullName evidence="1">Uncharacterized protein</fullName>
    </submittedName>
</protein>
<dbReference type="Proteomes" id="UP000035481">
    <property type="component" value="Unassembled WGS sequence"/>
</dbReference>
<evidence type="ECO:0000313" key="1">
    <source>
        <dbReference type="EMBL" id="KLD61841.1"/>
    </source>
</evidence>
<reference evidence="1 2" key="1">
    <citation type="journal article" date="2015" name="Antonie Van Leeuwenhoek">
        <title>A phylogenomic and molecular marker based taxonomic framework for the order Xanthomonadales: proposal to transfer the families Algiphilaceae and Solimonadaceae to the order Nevskiales ord. nov. and to create a new family within the order Xanthomonadales, the family Rhodanobacteraceae fam. nov., containing the genus Rhodanobacter and its closest relatives.</title>
        <authorList>
            <person name="Naushad S."/>
            <person name="Adeolu M."/>
            <person name="Wong S."/>
            <person name="Sohail M."/>
            <person name="Schellhorn H.E."/>
            <person name="Gupta R.S."/>
        </authorList>
    </citation>
    <scope>NUCLEOTIDE SEQUENCE [LARGE SCALE GENOMIC DNA]</scope>
    <source>
        <strain evidence="1 2">DSM 16301</strain>
    </source>
</reference>
<dbReference type="OrthoDB" id="9801609at2"/>
<gene>
    <name evidence="1" type="ORF">Y882_18735</name>
</gene>
<dbReference type="Gene3D" id="3.40.50.2000">
    <property type="entry name" value="Glycogen Phosphorylase B"/>
    <property type="match status" value="1"/>
</dbReference>
<name>A0A0G9GX83_9GAMM</name>
<dbReference type="AlphaFoldDB" id="A0A0G9GX83"/>
<dbReference type="SUPFAM" id="SSF53756">
    <property type="entry name" value="UDP-Glycosyltransferase/glycogen phosphorylase"/>
    <property type="match status" value="1"/>
</dbReference>
<dbReference type="Pfam" id="PF13692">
    <property type="entry name" value="Glyco_trans_1_4"/>
    <property type="match status" value="1"/>
</dbReference>
<dbReference type="RefSeq" id="WP_046973401.1">
    <property type="nucleotide sequence ID" value="NZ_JPLA01000112.1"/>
</dbReference>